<evidence type="ECO:0000256" key="11">
    <source>
        <dbReference type="HAMAP-Rule" id="MF_01364"/>
    </source>
</evidence>
<dbReference type="GO" id="GO:0019843">
    <property type="term" value="F:rRNA binding"/>
    <property type="evidence" value="ECO:0007669"/>
    <property type="project" value="UniProtKB-UniRule"/>
</dbReference>
<evidence type="ECO:0000256" key="6">
    <source>
        <dbReference type="ARBA" id="ARBA00022980"/>
    </source>
</evidence>
<evidence type="ECO:0000256" key="3">
    <source>
        <dbReference type="ARBA" id="ARBA00022730"/>
    </source>
</evidence>
<keyword evidence="2 11" id="KW-0479">Metal-binding</keyword>
<dbReference type="SUPFAM" id="SSF57716">
    <property type="entry name" value="Glucocorticoid receptor-like (DNA-binding domain)"/>
    <property type="match status" value="1"/>
</dbReference>
<evidence type="ECO:0000313" key="12">
    <source>
        <dbReference type="EMBL" id="OGW98477.1"/>
    </source>
</evidence>
<protein>
    <recommendedName>
        <fullName evidence="8 11">Small ribosomal subunit protein uS14</fullName>
    </recommendedName>
</protein>
<comment type="subunit">
    <text evidence="9 11">Part of the 30S ribosomal subunit. Contacts proteins S3 and S10.</text>
</comment>
<dbReference type="Proteomes" id="UP000178187">
    <property type="component" value="Unassembled WGS sequence"/>
</dbReference>
<comment type="caution">
    <text evidence="12">The sequence shown here is derived from an EMBL/GenBank/DDBJ whole genome shotgun (WGS) entry which is preliminary data.</text>
</comment>
<comment type="similarity">
    <text evidence="10 11">Belongs to the universal ribosomal protein uS14 family. Zinc-binding uS14 subfamily.</text>
</comment>
<dbReference type="FunFam" id="4.10.830.10:FF:000001">
    <property type="entry name" value="30S ribosomal protein S14 type Z"/>
    <property type="match status" value="1"/>
</dbReference>
<dbReference type="GO" id="GO:0003735">
    <property type="term" value="F:structural constituent of ribosome"/>
    <property type="evidence" value="ECO:0007669"/>
    <property type="project" value="InterPro"/>
</dbReference>
<keyword evidence="7 11" id="KW-0687">Ribonucleoprotein</keyword>
<dbReference type="NCBIfam" id="NF005974">
    <property type="entry name" value="PRK08061.1"/>
    <property type="match status" value="1"/>
</dbReference>
<comment type="cofactor">
    <cofactor evidence="11">
        <name>Zn(2+)</name>
        <dbReference type="ChEBI" id="CHEBI:29105"/>
    </cofactor>
    <text evidence="11">Binds 1 zinc ion per subunit.</text>
</comment>
<dbReference type="GO" id="GO:0008270">
    <property type="term" value="F:zinc ion binding"/>
    <property type="evidence" value="ECO:0007669"/>
    <property type="project" value="UniProtKB-UniRule"/>
</dbReference>
<dbReference type="InterPro" id="IPR023053">
    <property type="entry name" value="Ribosomal_uS14_bact"/>
</dbReference>
<sequence length="61" mass="7219">MAKKCLVIKQQRKPKFKVRGYNRCRVCGRPRGYIRRYALCRICFRELANQGMIPGVVKSSW</sequence>
<evidence type="ECO:0000256" key="10">
    <source>
        <dbReference type="ARBA" id="ARBA00060857"/>
    </source>
</evidence>
<proteinExistence type="inferred from homology"/>
<feature type="binding site" evidence="11">
    <location>
        <position position="24"/>
    </location>
    <ligand>
        <name>Zn(2+)</name>
        <dbReference type="ChEBI" id="CHEBI:29105"/>
    </ligand>
</feature>
<feature type="binding site" evidence="11">
    <location>
        <position position="40"/>
    </location>
    <ligand>
        <name>Zn(2+)</name>
        <dbReference type="ChEBI" id="CHEBI:29105"/>
    </ligand>
</feature>
<name>A0A1G1L006_9BACT</name>
<dbReference type="HAMAP" id="MF_01364_B">
    <property type="entry name" value="Ribosomal_uS14_2_B"/>
    <property type="match status" value="1"/>
</dbReference>
<gene>
    <name evidence="11 12" type="primary">rpsN</name>
    <name evidence="11" type="synonym">rpsZ</name>
    <name evidence="12" type="ORF">A3G33_09185</name>
</gene>
<evidence type="ECO:0000256" key="5">
    <source>
        <dbReference type="ARBA" id="ARBA00022884"/>
    </source>
</evidence>
<evidence type="ECO:0000256" key="9">
    <source>
        <dbReference type="ARBA" id="ARBA00047110"/>
    </source>
</evidence>
<keyword evidence="6 11" id="KW-0689">Ribosomal protein</keyword>
<dbReference type="PANTHER" id="PTHR19836">
    <property type="entry name" value="30S RIBOSOMAL PROTEIN S14"/>
    <property type="match status" value="1"/>
</dbReference>
<dbReference type="GO" id="GO:0006412">
    <property type="term" value="P:translation"/>
    <property type="evidence" value="ECO:0007669"/>
    <property type="project" value="UniProtKB-UniRule"/>
</dbReference>
<evidence type="ECO:0000256" key="1">
    <source>
        <dbReference type="ARBA" id="ARBA00003686"/>
    </source>
</evidence>
<evidence type="ECO:0000256" key="7">
    <source>
        <dbReference type="ARBA" id="ARBA00023274"/>
    </source>
</evidence>
<reference evidence="12 13" key="1">
    <citation type="journal article" date="2016" name="Nat. Commun.">
        <title>Thousands of microbial genomes shed light on interconnected biogeochemical processes in an aquifer system.</title>
        <authorList>
            <person name="Anantharaman K."/>
            <person name="Brown C.T."/>
            <person name="Hug L.A."/>
            <person name="Sharon I."/>
            <person name="Castelle C.J."/>
            <person name="Probst A.J."/>
            <person name="Thomas B.C."/>
            <person name="Singh A."/>
            <person name="Wilkins M.J."/>
            <person name="Karaoz U."/>
            <person name="Brodie E.L."/>
            <person name="Williams K.H."/>
            <person name="Hubbard S.S."/>
            <person name="Banfield J.F."/>
        </authorList>
    </citation>
    <scope>NUCLEOTIDE SEQUENCE [LARGE SCALE GENOMIC DNA]</scope>
</reference>
<evidence type="ECO:0000256" key="4">
    <source>
        <dbReference type="ARBA" id="ARBA00022833"/>
    </source>
</evidence>
<dbReference type="InterPro" id="IPR001209">
    <property type="entry name" value="Ribosomal_uS14"/>
</dbReference>
<keyword evidence="4 11" id="KW-0862">Zinc</keyword>
<evidence type="ECO:0000313" key="13">
    <source>
        <dbReference type="Proteomes" id="UP000178187"/>
    </source>
</evidence>
<feature type="binding site" evidence="11">
    <location>
        <position position="43"/>
    </location>
    <ligand>
        <name>Zn(2+)</name>
        <dbReference type="ChEBI" id="CHEBI:29105"/>
    </ligand>
</feature>
<dbReference type="Pfam" id="PF00253">
    <property type="entry name" value="Ribosomal_S14"/>
    <property type="match status" value="1"/>
</dbReference>
<dbReference type="GO" id="GO:0015935">
    <property type="term" value="C:small ribosomal subunit"/>
    <property type="evidence" value="ECO:0007669"/>
    <property type="project" value="TreeGrafter"/>
</dbReference>
<dbReference type="AlphaFoldDB" id="A0A1G1L006"/>
<keyword evidence="5 11" id="KW-0694">RNA-binding</keyword>
<accession>A0A1G1L006</accession>
<dbReference type="PANTHER" id="PTHR19836:SF19">
    <property type="entry name" value="SMALL RIBOSOMAL SUBUNIT PROTEIN US14M"/>
    <property type="match status" value="1"/>
</dbReference>
<dbReference type="Gene3D" id="4.10.830.10">
    <property type="entry name" value="30s Ribosomal Protein S14, Chain N"/>
    <property type="match status" value="1"/>
</dbReference>
<feature type="binding site" evidence="11">
    <location>
        <position position="27"/>
    </location>
    <ligand>
        <name>Zn(2+)</name>
        <dbReference type="ChEBI" id="CHEBI:29105"/>
    </ligand>
</feature>
<dbReference type="InterPro" id="IPR043140">
    <property type="entry name" value="Ribosomal_uS14_sf"/>
</dbReference>
<organism evidence="12 13">
    <name type="scientific">Candidatus Danuiimicrobium aquiferis</name>
    <dbReference type="NCBI Taxonomy" id="1801832"/>
    <lineage>
        <taxon>Bacteria</taxon>
        <taxon>Pseudomonadati</taxon>
        <taxon>Candidatus Omnitrophota</taxon>
        <taxon>Candidatus Danuiimicrobium</taxon>
    </lineage>
</organism>
<keyword evidence="3 11" id="KW-0699">rRNA-binding</keyword>
<dbReference type="GO" id="GO:0005737">
    <property type="term" value="C:cytoplasm"/>
    <property type="evidence" value="ECO:0007669"/>
    <property type="project" value="UniProtKB-ARBA"/>
</dbReference>
<dbReference type="EMBL" id="MHFR01000033">
    <property type="protein sequence ID" value="OGW98477.1"/>
    <property type="molecule type" value="Genomic_DNA"/>
</dbReference>
<evidence type="ECO:0000256" key="2">
    <source>
        <dbReference type="ARBA" id="ARBA00022723"/>
    </source>
</evidence>
<comment type="function">
    <text evidence="1 11">Binds 16S rRNA, required for the assembly of 30S particles and may also be responsible for determining the conformation of the 16S rRNA at the A site.</text>
</comment>
<evidence type="ECO:0000256" key="8">
    <source>
        <dbReference type="ARBA" id="ARBA00035167"/>
    </source>
</evidence>